<accession>A0A5C6AK69</accession>
<evidence type="ECO:0000259" key="4">
    <source>
        <dbReference type="Pfam" id="PF06094"/>
    </source>
</evidence>
<dbReference type="OrthoDB" id="8538589at2"/>
<name>A0A5C6AK69_9BACT</name>
<dbReference type="GO" id="GO:0005829">
    <property type="term" value="C:cytosol"/>
    <property type="evidence" value="ECO:0007669"/>
    <property type="project" value="TreeGrafter"/>
</dbReference>
<feature type="domain" description="Gamma-glutamylcyclotransferase AIG2-like" evidence="4">
    <location>
        <begin position="8"/>
        <end position="134"/>
    </location>
</feature>
<sequence length="143" mass="15730">MSDACDHLFVYGTLKSGFDNAHAIALRHAATLVGPAVLCGRMYLVQGPRGSMRYPAVTEPLHDSDTVRGELYRLHDERVLSRLDLYEGCGPVSPTPHEYRRVVAEVVVNPTEAMLAYVYLYSGPTDGLRRLEKGVFPPVASSP</sequence>
<dbReference type="InterPro" id="IPR036568">
    <property type="entry name" value="GGCT-like_sf"/>
</dbReference>
<evidence type="ECO:0000256" key="3">
    <source>
        <dbReference type="RuleBase" id="RU367036"/>
    </source>
</evidence>
<dbReference type="InterPro" id="IPR009288">
    <property type="entry name" value="AIG2-like_dom"/>
</dbReference>
<dbReference type="GO" id="GO:0061929">
    <property type="term" value="F:gamma-glutamylaminecyclotransferase activity"/>
    <property type="evidence" value="ECO:0007669"/>
    <property type="project" value="InterPro"/>
</dbReference>
<dbReference type="SUPFAM" id="SSF110857">
    <property type="entry name" value="Gamma-glutamyl cyclotransferase-like"/>
    <property type="match status" value="1"/>
</dbReference>
<dbReference type="PANTHER" id="PTHR12510:SF4">
    <property type="entry name" value="GAMMA-GLUTAMYLAMINECYCLOTRANSFERASE"/>
    <property type="match status" value="1"/>
</dbReference>
<reference evidence="5 6" key="1">
    <citation type="submission" date="2019-02" db="EMBL/GenBank/DDBJ databases">
        <title>Deep-cultivation of Planctomycetes and their phenomic and genomic characterization uncovers novel biology.</title>
        <authorList>
            <person name="Wiegand S."/>
            <person name="Jogler M."/>
            <person name="Boedeker C."/>
            <person name="Pinto D."/>
            <person name="Vollmers J."/>
            <person name="Rivas-Marin E."/>
            <person name="Kohn T."/>
            <person name="Peeters S.H."/>
            <person name="Heuer A."/>
            <person name="Rast P."/>
            <person name="Oberbeckmann S."/>
            <person name="Bunk B."/>
            <person name="Jeske O."/>
            <person name="Meyerdierks A."/>
            <person name="Storesund J.E."/>
            <person name="Kallscheuer N."/>
            <person name="Luecker S."/>
            <person name="Lage O.M."/>
            <person name="Pohl T."/>
            <person name="Merkel B.J."/>
            <person name="Hornburger P."/>
            <person name="Mueller R.-W."/>
            <person name="Bruemmer F."/>
            <person name="Labrenz M."/>
            <person name="Spormann A.M."/>
            <person name="Op Den Camp H."/>
            <person name="Overmann J."/>
            <person name="Amann R."/>
            <person name="Jetten M.S.M."/>
            <person name="Mascher T."/>
            <person name="Medema M.H."/>
            <person name="Devos D.P."/>
            <person name="Kaster A.-K."/>
            <person name="Ovreas L."/>
            <person name="Rohde M."/>
            <person name="Galperin M.Y."/>
            <person name="Jogler C."/>
        </authorList>
    </citation>
    <scope>NUCLEOTIDE SEQUENCE [LARGE SCALE GENOMIC DNA]</scope>
    <source>
        <strain evidence="5 6">Pla108</strain>
    </source>
</reference>
<dbReference type="CDD" id="cd06661">
    <property type="entry name" value="GGCT_like"/>
    <property type="match status" value="1"/>
</dbReference>
<dbReference type="PANTHER" id="PTHR12510">
    <property type="entry name" value="TROPONIN C-AKIN-1 PROTEIN"/>
    <property type="match status" value="1"/>
</dbReference>
<dbReference type="Pfam" id="PF06094">
    <property type="entry name" value="GGACT"/>
    <property type="match status" value="1"/>
</dbReference>
<evidence type="ECO:0000313" key="6">
    <source>
        <dbReference type="Proteomes" id="UP000317421"/>
    </source>
</evidence>
<keyword evidence="6" id="KW-1185">Reference proteome</keyword>
<dbReference type="Proteomes" id="UP000317421">
    <property type="component" value="Unassembled WGS sequence"/>
</dbReference>
<dbReference type="Gene3D" id="3.10.490.10">
    <property type="entry name" value="Gamma-glutamyl cyclotransferase-like"/>
    <property type="match status" value="1"/>
</dbReference>
<evidence type="ECO:0000313" key="5">
    <source>
        <dbReference type="EMBL" id="TWT99826.1"/>
    </source>
</evidence>
<comment type="similarity">
    <text evidence="1 3">Belongs to the gamma-glutamylcyclotransferase family.</text>
</comment>
<proteinExistence type="inferred from homology"/>
<dbReference type="RefSeq" id="WP_146443154.1">
    <property type="nucleotide sequence ID" value="NZ_SJPR01000001.1"/>
</dbReference>
<dbReference type="EMBL" id="SJPR01000001">
    <property type="protein sequence ID" value="TWT99826.1"/>
    <property type="molecule type" value="Genomic_DNA"/>
</dbReference>
<organism evidence="5 6">
    <name type="scientific">Botrimarina colliarenosi</name>
    <dbReference type="NCBI Taxonomy" id="2528001"/>
    <lineage>
        <taxon>Bacteria</taxon>
        <taxon>Pseudomonadati</taxon>
        <taxon>Planctomycetota</taxon>
        <taxon>Planctomycetia</taxon>
        <taxon>Pirellulales</taxon>
        <taxon>Lacipirellulaceae</taxon>
        <taxon>Botrimarina</taxon>
    </lineage>
</organism>
<evidence type="ECO:0000256" key="2">
    <source>
        <dbReference type="PIRSR" id="PIRSR639126-1"/>
    </source>
</evidence>
<protein>
    <recommendedName>
        <fullName evidence="3">Gamma-glutamylcyclotransferase family protein</fullName>
    </recommendedName>
</protein>
<comment type="caution">
    <text evidence="5">The sequence shown here is derived from an EMBL/GenBank/DDBJ whole genome shotgun (WGS) entry which is preliminary data.</text>
</comment>
<dbReference type="InterPro" id="IPR013024">
    <property type="entry name" value="GGCT-like"/>
</dbReference>
<evidence type="ECO:0000256" key="1">
    <source>
        <dbReference type="ARBA" id="ARBA00008861"/>
    </source>
</evidence>
<gene>
    <name evidence="5" type="ORF">Pla108_07690</name>
</gene>
<feature type="active site" description="Proton acceptor" evidence="2">
    <location>
        <position position="87"/>
    </location>
</feature>
<dbReference type="InterPro" id="IPR039126">
    <property type="entry name" value="GGACT"/>
</dbReference>
<dbReference type="AlphaFoldDB" id="A0A5C6AK69"/>